<feature type="compositionally biased region" description="Basic and acidic residues" evidence="1">
    <location>
        <begin position="93"/>
        <end position="102"/>
    </location>
</feature>
<accession>A0A9W6U5S6</accession>
<dbReference type="Proteomes" id="UP001165121">
    <property type="component" value="Unassembled WGS sequence"/>
</dbReference>
<protein>
    <submittedName>
        <fullName evidence="2">Unnamed protein product</fullName>
    </submittedName>
</protein>
<feature type="region of interest" description="Disordered" evidence="1">
    <location>
        <begin position="93"/>
        <end position="137"/>
    </location>
</feature>
<gene>
    <name evidence="2" type="ORF">Pfra01_000498000</name>
</gene>
<comment type="caution">
    <text evidence="2">The sequence shown here is derived from an EMBL/GenBank/DDBJ whole genome shotgun (WGS) entry which is preliminary data.</text>
</comment>
<reference evidence="2" key="1">
    <citation type="submission" date="2023-04" db="EMBL/GenBank/DDBJ databases">
        <title>Phytophthora fragariaefolia NBRC 109709.</title>
        <authorList>
            <person name="Ichikawa N."/>
            <person name="Sato H."/>
            <person name="Tonouchi N."/>
        </authorList>
    </citation>
    <scope>NUCLEOTIDE SEQUENCE</scope>
    <source>
        <strain evidence="2">NBRC 109709</strain>
    </source>
</reference>
<name>A0A9W6U5S6_9STRA</name>
<organism evidence="2 3">
    <name type="scientific">Phytophthora fragariaefolia</name>
    <dbReference type="NCBI Taxonomy" id="1490495"/>
    <lineage>
        <taxon>Eukaryota</taxon>
        <taxon>Sar</taxon>
        <taxon>Stramenopiles</taxon>
        <taxon>Oomycota</taxon>
        <taxon>Peronosporomycetes</taxon>
        <taxon>Peronosporales</taxon>
        <taxon>Peronosporaceae</taxon>
        <taxon>Phytophthora</taxon>
    </lineage>
</organism>
<dbReference type="EMBL" id="BSXT01000396">
    <property type="protein sequence ID" value="GMF26418.1"/>
    <property type="molecule type" value="Genomic_DNA"/>
</dbReference>
<evidence type="ECO:0000256" key="1">
    <source>
        <dbReference type="SAM" id="MobiDB-lite"/>
    </source>
</evidence>
<dbReference type="AlphaFoldDB" id="A0A9W6U5S6"/>
<feature type="region of interest" description="Disordered" evidence="1">
    <location>
        <begin position="1"/>
        <end position="32"/>
    </location>
</feature>
<feature type="compositionally biased region" description="Basic residues" evidence="1">
    <location>
        <begin position="112"/>
        <end position="121"/>
    </location>
</feature>
<sequence>MYGDRLPQGAATGNKYQEAVTVPSTTDHDNGERWEGVMLQSLQAEDALEEVLQQFDEEEELEAHGDTDDGDYEEKDIYEEKDVSQTAVKWSNVDKRVRRGEPSDSATVVAKPKSHRNRKRSAGGNTEINESTPEVHRSQIQEVGGCVDASREVVGVGRHDAQARQVKGCFLEGFPIYWGFMGEADLQEASYQRFPCRTSTSVVARNSSILRAKQKVKRSKSKANPKRGGTGGTILPTSWVKYSRTYFCMHGMSYEAKGSGQRGHVMVRGTGCSARVNVPVRVRQGEMDFIWSWKPRDRTTMV</sequence>
<proteinExistence type="predicted"/>
<evidence type="ECO:0000313" key="3">
    <source>
        <dbReference type="Proteomes" id="UP001165121"/>
    </source>
</evidence>
<keyword evidence="3" id="KW-1185">Reference proteome</keyword>
<evidence type="ECO:0000313" key="2">
    <source>
        <dbReference type="EMBL" id="GMF26418.1"/>
    </source>
</evidence>
<dbReference type="OrthoDB" id="134998at2759"/>
<feature type="compositionally biased region" description="Polar residues" evidence="1">
    <location>
        <begin position="123"/>
        <end position="132"/>
    </location>
</feature>